<comment type="caution">
    <text evidence="18">The sequence shown here is derived from an EMBL/GenBank/DDBJ whole genome shotgun (WGS) entry which is preliminary data.</text>
</comment>
<reference evidence="18 19" key="1">
    <citation type="submission" date="2019-06" db="EMBL/GenBank/DDBJ databases">
        <title>Draft genomes of female and male turbot (Scophthalmus maximus).</title>
        <authorList>
            <person name="Xu H."/>
            <person name="Xu X.-W."/>
            <person name="Shao C."/>
            <person name="Chen S."/>
        </authorList>
    </citation>
    <scope>NUCLEOTIDE SEQUENCE [LARGE SCALE GENOMIC DNA]</scope>
    <source>
        <strain evidence="18">Ysfricsl-2016a</strain>
        <tissue evidence="18">Blood</tissue>
    </source>
</reference>
<feature type="disulfide bond" evidence="13">
    <location>
        <begin position="1333"/>
        <end position="1348"/>
    </location>
</feature>
<dbReference type="PRINTS" id="PR00261">
    <property type="entry name" value="LDLRECEPTOR"/>
</dbReference>
<dbReference type="InterPro" id="IPR001881">
    <property type="entry name" value="EGF-like_Ca-bd_dom"/>
</dbReference>
<feature type="disulfide bond" evidence="12">
    <location>
        <begin position="2308"/>
        <end position="2317"/>
    </location>
</feature>
<dbReference type="PROSITE" id="PS50026">
    <property type="entry name" value="EGF_3"/>
    <property type="match status" value="2"/>
</dbReference>
<proteinExistence type="predicted"/>
<feature type="disulfide bond" evidence="13">
    <location>
        <begin position="1471"/>
        <end position="1483"/>
    </location>
</feature>
<keyword evidence="5" id="KW-0732">Signal</keyword>
<dbReference type="GO" id="GO:0006898">
    <property type="term" value="P:receptor-mediated endocytosis"/>
    <property type="evidence" value="ECO:0007669"/>
    <property type="project" value="TreeGrafter"/>
</dbReference>
<dbReference type="SMART" id="SM00192">
    <property type="entry name" value="LDLa"/>
    <property type="match status" value="22"/>
</dbReference>
<feature type="disulfide bond" evidence="13">
    <location>
        <begin position="106"/>
        <end position="118"/>
    </location>
</feature>
<feature type="disulfide bond" evidence="13">
    <location>
        <begin position="697"/>
        <end position="712"/>
    </location>
</feature>
<dbReference type="InterPro" id="IPR000742">
    <property type="entry name" value="EGF"/>
</dbReference>
<organism evidence="18 19">
    <name type="scientific">Scophthalmus maximus</name>
    <name type="common">Turbot</name>
    <name type="synonym">Psetta maxima</name>
    <dbReference type="NCBI Taxonomy" id="52904"/>
    <lineage>
        <taxon>Eukaryota</taxon>
        <taxon>Metazoa</taxon>
        <taxon>Chordata</taxon>
        <taxon>Craniata</taxon>
        <taxon>Vertebrata</taxon>
        <taxon>Euteleostomi</taxon>
        <taxon>Actinopterygii</taxon>
        <taxon>Neopterygii</taxon>
        <taxon>Teleostei</taxon>
        <taxon>Neoteleostei</taxon>
        <taxon>Acanthomorphata</taxon>
        <taxon>Carangaria</taxon>
        <taxon>Pleuronectiformes</taxon>
        <taxon>Pleuronectoidei</taxon>
        <taxon>Scophthalmidae</taxon>
        <taxon>Scophthalmus</taxon>
    </lineage>
</organism>
<keyword evidence="9 12" id="KW-1015">Disulfide bond</keyword>
<feature type="compositionally biased region" description="Basic and acidic residues" evidence="15">
    <location>
        <begin position="2248"/>
        <end position="2263"/>
    </location>
</feature>
<dbReference type="PROSITE" id="PS01209">
    <property type="entry name" value="LDLRA_1"/>
    <property type="match status" value="16"/>
</dbReference>
<feature type="disulfide bond" evidence="13">
    <location>
        <begin position="1178"/>
        <end position="1193"/>
    </location>
</feature>
<dbReference type="SMART" id="SM00181">
    <property type="entry name" value="EGF"/>
    <property type="match status" value="7"/>
</dbReference>
<accession>A0A6A4SIX6</accession>
<keyword evidence="7 16" id="KW-1133">Transmembrane helix</keyword>
<feature type="disulfide bond" evidence="13">
    <location>
        <begin position="1050"/>
        <end position="1065"/>
    </location>
</feature>
<dbReference type="PROSITE" id="PS51120">
    <property type="entry name" value="LDLRB"/>
    <property type="match status" value="1"/>
</dbReference>
<dbReference type="PROSITE" id="PS00010">
    <property type="entry name" value="ASX_HYDROXYL"/>
    <property type="match status" value="1"/>
</dbReference>
<evidence type="ECO:0000256" key="4">
    <source>
        <dbReference type="ARBA" id="ARBA00022692"/>
    </source>
</evidence>
<feature type="disulfide bond" evidence="13">
    <location>
        <begin position="85"/>
        <end position="100"/>
    </location>
</feature>
<dbReference type="GO" id="GO:0043235">
    <property type="term" value="C:receptor complex"/>
    <property type="evidence" value="ECO:0007669"/>
    <property type="project" value="TreeGrafter"/>
</dbReference>
<keyword evidence="8 16" id="KW-0472">Membrane</keyword>
<dbReference type="CDD" id="cd00112">
    <property type="entry name" value="LDLa"/>
    <property type="match status" value="22"/>
</dbReference>
<evidence type="ECO:0000313" key="18">
    <source>
        <dbReference type="EMBL" id="KAF0031081.1"/>
    </source>
</evidence>
<keyword evidence="10" id="KW-0675">Receptor</keyword>
<feature type="disulfide bond" evidence="13">
    <location>
        <begin position="1139"/>
        <end position="1154"/>
    </location>
</feature>
<feature type="disulfide bond" evidence="13">
    <location>
        <begin position="2231"/>
        <end position="2246"/>
    </location>
</feature>
<feature type="disulfide bond" evidence="13">
    <location>
        <begin position="1450"/>
        <end position="1465"/>
    </location>
</feature>
<feature type="disulfide bond" evidence="13">
    <location>
        <begin position="1275"/>
        <end position="1290"/>
    </location>
</feature>
<feature type="disulfide bond" evidence="13">
    <location>
        <begin position="1235"/>
        <end position="1250"/>
    </location>
</feature>
<evidence type="ECO:0000256" key="6">
    <source>
        <dbReference type="ARBA" id="ARBA00022737"/>
    </source>
</evidence>
<dbReference type="Gene3D" id="2.10.25.10">
    <property type="entry name" value="Laminin"/>
    <property type="match status" value="3"/>
</dbReference>
<evidence type="ECO:0000256" key="12">
    <source>
        <dbReference type="PROSITE-ProRule" id="PRU00076"/>
    </source>
</evidence>
<feature type="disulfide bond" evidence="13">
    <location>
        <begin position="1372"/>
        <end position="1387"/>
    </location>
</feature>
<feature type="disulfide bond" evidence="13">
    <location>
        <begin position="845"/>
        <end position="860"/>
    </location>
</feature>
<feature type="domain" description="EGF-like" evidence="17">
    <location>
        <begin position="2282"/>
        <end position="2318"/>
    </location>
</feature>
<dbReference type="SUPFAM" id="SSF57424">
    <property type="entry name" value="LDL receptor-like module"/>
    <property type="match status" value="19"/>
</dbReference>
<keyword evidence="6" id="KW-0677">Repeat</keyword>
<dbReference type="InterPro" id="IPR018097">
    <property type="entry name" value="EGF_Ca-bd_CS"/>
</dbReference>
<evidence type="ECO:0000313" key="19">
    <source>
        <dbReference type="Proteomes" id="UP000438429"/>
    </source>
</evidence>
<dbReference type="PROSITE" id="PS00022">
    <property type="entry name" value="EGF_1"/>
    <property type="match status" value="1"/>
</dbReference>
<keyword evidence="4 16" id="KW-0812">Transmembrane</keyword>
<name>A0A6A4SIX6_SCOMX</name>
<dbReference type="InterPro" id="IPR023415">
    <property type="entry name" value="LDLR_class-A_CS"/>
</dbReference>
<dbReference type="SUPFAM" id="SSF57184">
    <property type="entry name" value="Growth factor receptor domain"/>
    <property type="match status" value="2"/>
</dbReference>
<dbReference type="SMART" id="SM00179">
    <property type="entry name" value="EGF_CA"/>
    <property type="match status" value="4"/>
</dbReference>
<feature type="region of interest" description="Disordered" evidence="15">
    <location>
        <begin position="906"/>
        <end position="934"/>
    </location>
</feature>
<dbReference type="PROSITE" id="PS01186">
    <property type="entry name" value="EGF_2"/>
    <property type="match status" value="2"/>
</dbReference>
<dbReference type="Proteomes" id="UP000438429">
    <property type="component" value="Unassembled WGS sequence"/>
</dbReference>
<dbReference type="InterPro" id="IPR036055">
    <property type="entry name" value="LDL_receptor-like_sf"/>
</dbReference>
<dbReference type="SUPFAM" id="SSF57196">
    <property type="entry name" value="EGF/Laminin"/>
    <property type="match status" value="1"/>
</dbReference>
<dbReference type="Gene3D" id="4.10.1220.10">
    <property type="entry name" value="EGF-type module"/>
    <property type="match status" value="1"/>
</dbReference>
<dbReference type="InterPro" id="IPR051221">
    <property type="entry name" value="LDLR-related"/>
</dbReference>
<feature type="region of interest" description="Disordered" evidence="15">
    <location>
        <begin position="2248"/>
        <end position="2279"/>
    </location>
</feature>
<dbReference type="InterPro" id="IPR049883">
    <property type="entry name" value="NOTCH1_EGF-like"/>
</dbReference>
<evidence type="ECO:0000256" key="13">
    <source>
        <dbReference type="PROSITE-ProRule" id="PRU00124"/>
    </source>
</evidence>
<keyword evidence="2 12" id="KW-0245">EGF-like domain</keyword>
<dbReference type="FunFam" id="2.120.10.30:FF:000241">
    <property type="entry name" value="Low-density lipoprotein receptor-related protein 6"/>
    <property type="match status" value="1"/>
</dbReference>
<sequence>MDGRWACVCVSAKYWDAVTASGSVMMETASPMCGDVTETETAWMDPMKWTAPPPVGTTAPGSPQCPPGQFACVDSVGCVDASARCDGQYQCPTGSDEENCTAGNGCLGSDWTCLNHVCIPKEQRCNGLTDCVDDSDEKDCGRICSMNNGGCSHVCVDEPWGALCACPAGYKLSANGAICEGNVTRLLTVQRRSVGLLNVKSQQFEVVQTLAFDPVALAFDAVRGRFFWADSRGSIYKSDGRQSWTTYTGEPGIKSLACDWLNGNIYWTNQKTEAIYMQAAERNSYTTLLRKNVSPSDLVLLPVESSMFWINAGPGDRVTIEKSWMDGTERSSLTVLNAQSAHGLTADVAARRLYWVSDSKKSIETVKVDGTGRHSFPGLFSRRAALSLAVFESVFYWVDDRGLWQVPQNRPNQQKFLWKSDSPLLTVFHELQQPQDPRFVYATVTNVNLLEFKEKQSTDTLLFTTEDGILSFDLDWLRDWLYWANHTGHVQRTSLTQVKTELVPTPLPVDTRSGSLYWVACDRHSIGTTTVDGRYPQQLYHTTKEIREFYLDWLRGGLIWLEENRILSMSAKGGKAKELLQLAGEVTGSVAFDLRANSLLWNSKRAGLTTMSLLQVKKHQAGRRWKVSGSVEAASEPFLLALSDDVMTLWDRRGGSPLQDIAVRGRVVQVTAALGDVGTEDFKCKDRSSCIGRNLICDGFSHCRDGSDEVDCPTVAPPAAPTKVLRCRIGSKPCSDGTECVLFSHVCDGEKDCKDGSDELGCDATPTSPDIPPSTTPPAPTLPACSSPSVLCPSVHLCISPSQFCDGRNDCPDGFDEINCVKRCPTRNDFRCKDRRSCVSKSLVCDGRSHCLDGSDEVDCPAVVAPAVAPAAWANVRKCRMGSRLCRDGTECVLFSHVCDGERDCRDGSDEEGCENRLNKSPAPVEPFPEPPPKPTCTSPSVLCAGSSSCIKPTQMCDGKRDCPDGSDEQCVKKCPYKTDFRCKDRRSCVSKSLVCDGRSHCLDGSDEVDCPAVVAPAVAPAALANVLKCRLGSRLCRDGTECVLFSHVCDGERDCRDGSDEEGCDAAKISTPPPNKPACTSPSVLCPQSSVCIDPTQRCDGKRDCPDGSDENCVTRCQYTYEFQCAHGKMCIPRAQVCDGTSQCRDQSDELDCWQKTKSCEYRCADGKRCIPKKFLCDGERDCLDGTDEVGCDPTTVVAVTAAGPPVRTSTSACKAPSVLCPGSSLCISQNQLCDAHRDCPDGFDESDCVLQCERQGDFMCSDRRKCVSKMEVCDGRAQCPDGSDEMQCRSEDPIDSSSINALNARSAPLKCRKGFKPCRDGLNCVMYSHVCDGEKDCQDGSDEDGCAAQCKAGEFQCSHGNRCIPPEQVCDGEYNCQDQSDERDCSQWSEGCQRRCDNNTRCIPETFLCDGERDCADGSDEEKCGLVACAINQYRCTSGQCVSEALRCDGYADCSDHSDEMDCKRPPRCPTRLRCPHSHECLQKEWLCDGEDDCKDGSDEKRKCPSHLYQCGSGECVDPGLVCNRFTNCADRSDEGAGCAQRNCSSPSAPRCEHQCVSTPSGPRCYCAAGFRLQSSAASCADIDECTATPYAVCKHTCLNNRGSYVCHCHPGFYQEPDKSCKTKDEPLLLASVQSELLLLGVHNGNLRLLSSANRPVFSLDYHWTQQRVYWLSPDYQSIRWADMKDSNKKGTLVKGVKSDFIAVDWVGKNLYWVDGLVGQILAVKLSNATVSSQNYTVVLGEDLEQPSSLVLLPHRGTPLIERSGMDGSKRKVVVKRGLSWPVGLAVDLLDNRVYWADEKLRCIGSASLDGDNVKILQLAETPSPFSVAVFNDRVFWSDTKRRTIRSADKNSGKDQKVLLKRPGQPFGLKLMHALSQPAVSSPCDHLRCSHLCLLAPAIYLHSMHQDGVALKTMPNSRVLALPGVTEAVGLDVSIHELSMYVADAAQGSVDVLKLSGPRSRQGLTPAGQVLKLKDDTVTALAVDWVTSSFYWSSTDRPDLHVTSRHDGYTTSLLQGSLRGTTSIALHPPSGRLCYTAIAGAGEASQTEVNCAWMDGRTRAVLWRKSVVPTSLVFSNKGAMIYWADTGEGVISSIGVDGSGYKQYKTGPGFLISFTHTENFLLWVTLDKDVAKLWFSDGLQPKQLWFETKTSLVEVKAYSNSSQSGTNSCSNDNGDCVHLCLPYPGGRTCKCGQGFYSTGATSCAPLPDCPDGERSCGDGTKCVRSSMFCDGHADCADQSDEQDCPNHNKNDVGPKDSDDLLPRSSSPRSNDQNEKNSVEVTDSCDLQHCNGHGSCLTDGKVTRCQCAAGYSGEFCQEAESGQSHVGVVLGVFCLVAALMAATLIFAKRFPSVEEELRIAFSFLRTQEQHTQAGLPHNQKAQIRDAKGCTSSVLCKKRCDRFLRL</sequence>
<dbReference type="InterPro" id="IPR002172">
    <property type="entry name" value="LDrepeatLR_classA_rpt"/>
</dbReference>
<feature type="disulfide bond" evidence="13">
    <location>
        <begin position="1411"/>
        <end position="1426"/>
    </location>
</feature>
<feature type="compositionally biased region" description="Pro residues" evidence="15">
    <location>
        <begin position="924"/>
        <end position="934"/>
    </location>
</feature>
<dbReference type="GO" id="GO:0016324">
    <property type="term" value="C:apical plasma membrane"/>
    <property type="evidence" value="ECO:0007669"/>
    <property type="project" value="TreeGrafter"/>
</dbReference>
<dbReference type="SMART" id="SM00135">
    <property type="entry name" value="LY"/>
    <property type="match status" value="14"/>
</dbReference>
<feature type="disulfide bond" evidence="13">
    <location>
        <begin position="125"/>
        <end position="140"/>
    </location>
</feature>
<evidence type="ECO:0000256" key="14">
    <source>
        <dbReference type="PROSITE-ProRule" id="PRU00461"/>
    </source>
</evidence>
<dbReference type="Gene3D" id="2.120.10.30">
    <property type="entry name" value="TolB, C-terminal domain"/>
    <property type="match status" value="4"/>
</dbReference>
<dbReference type="PROSITE" id="PS50068">
    <property type="entry name" value="LDLRA_2"/>
    <property type="match status" value="22"/>
</dbReference>
<dbReference type="InterPro" id="IPR009030">
    <property type="entry name" value="Growth_fac_rcpt_cys_sf"/>
</dbReference>
<evidence type="ECO:0000256" key="9">
    <source>
        <dbReference type="ARBA" id="ARBA00023157"/>
    </source>
</evidence>
<feature type="disulfide bond" evidence="13">
    <location>
        <begin position="1438"/>
        <end position="1456"/>
    </location>
</feature>
<feature type="disulfide bond" evidence="13">
    <location>
        <begin position="899"/>
        <end position="914"/>
    </location>
</feature>
<feature type="transmembrane region" description="Helical" evidence="16">
    <location>
        <begin position="2327"/>
        <end position="2348"/>
    </location>
</feature>
<dbReference type="FunFam" id="4.10.400.10:FF:000065">
    <property type="entry name" value="Transmembrane protease serine 7"/>
    <property type="match status" value="1"/>
</dbReference>
<feature type="disulfide bond" evidence="13">
    <location>
        <begin position="113"/>
        <end position="131"/>
    </location>
</feature>
<feature type="domain" description="EGF-like" evidence="17">
    <location>
        <begin position="1584"/>
        <end position="1624"/>
    </location>
</feature>
<feature type="disulfide bond" evidence="13">
    <location>
        <begin position="805"/>
        <end position="820"/>
    </location>
</feature>
<keyword evidence="11" id="KW-0325">Glycoprotein</keyword>
<evidence type="ECO:0000256" key="11">
    <source>
        <dbReference type="ARBA" id="ARBA00023180"/>
    </source>
</evidence>
<dbReference type="Pfam" id="PF00057">
    <property type="entry name" value="Ldl_recept_a"/>
    <property type="match status" value="17"/>
</dbReference>
<keyword evidence="3" id="KW-0254">Endocytosis</keyword>
<evidence type="ECO:0000256" key="15">
    <source>
        <dbReference type="SAM" id="MobiDB-lite"/>
    </source>
</evidence>
<dbReference type="PANTHER" id="PTHR22722:SF12">
    <property type="entry name" value="EGF-LIKE DOMAIN-CONTAINING PROTEIN"/>
    <property type="match status" value="1"/>
</dbReference>
<dbReference type="CDD" id="cd00054">
    <property type="entry name" value="EGF_CA"/>
    <property type="match status" value="1"/>
</dbReference>
<evidence type="ECO:0000256" key="8">
    <source>
        <dbReference type="ARBA" id="ARBA00023136"/>
    </source>
</evidence>
<gene>
    <name evidence="18" type="ORF">F2P81_015636</name>
</gene>
<protein>
    <recommendedName>
        <fullName evidence="17">EGF-like domain-containing protein</fullName>
    </recommendedName>
</protein>
<dbReference type="SUPFAM" id="SSF63825">
    <property type="entry name" value="YWTD domain"/>
    <property type="match status" value="4"/>
</dbReference>
<evidence type="ECO:0000256" key="7">
    <source>
        <dbReference type="ARBA" id="ARBA00022989"/>
    </source>
</evidence>
<feature type="disulfide bond" evidence="13">
    <location>
        <begin position="996"/>
        <end position="1011"/>
    </location>
</feature>
<dbReference type="Gene3D" id="4.10.400.10">
    <property type="entry name" value="Low-density Lipoprotein Receptor"/>
    <property type="match status" value="21"/>
</dbReference>
<evidence type="ECO:0000256" key="3">
    <source>
        <dbReference type="ARBA" id="ARBA00022583"/>
    </source>
</evidence>
<evidence type="ECO:0000256" key="10">
    <source>
        <dbReference type="ARBA" id="ARBA00023170"/>
    </source>
</evidence>
<evidence type="ECO:0000259" key="17">
    <source>
        <dbReference type="PROSITE" id="PS50026"/>
    </source>
</evidence>
<evidence type="ECO:0000256" key="16">
    <source>
        <dbReference type="SAM" id="Phobius"/>
    </source>
</evidence>
<dbReference type="Pfam" id="PF07645">
    <property type="entry name" value="EGF_CA"/>
    <property type="match status" value="1"/>
</dbReference>
<feature type="disulfide bond" evidence="13">
    <location>
        <begin position="1506"/>
        <end position="1518"/>
    </location>
</feature>
<dbReference type="PROSITE" id="PS01187">
    <property type="entry name" value="EGF_CA"/>
    <property type="match status" value="1"/>
</dbReference>
<dbReference type="GO" id="GO:0042562">
    <property type="term" value="F:hormone binding"/>
    <property type="evidence" value="ECO:0007669"/>
    <property type="project" value="TreeGrafter"/>
</dbReference>
<dbReference type="GO" id="GO:0005509">
    <property type="term" value="F:calcium ion binding"/>
    <property type="evidence" value="ECO:0007669"/>
    <property type="project" value="InterPro"/>
</dbReference>
<dbReference type="InterPro" id="IPR011042">
    <property type="entry name" value="6-blade_b-propeller_TolB-like"/>
</dbReference>
<dbReference type="EMBL" id="VEVO01000014">
    <property type="protein sequence ID" value="KAF0031081.1"/>
    <property type="molecule type" value="Genomic_DNA"/>
</dbReference>
<evidence type="ECO:0000256" key="1">
    <source>
        <dbReference type="ARBA" id="ARBA00004167"/>
    </source>
</evidence>
<evidence type="ECO:0000256" key="2">
    <source>
        <dbReference type="ARBA" id="ARBA00022536"/>
    </source>
</evidence>
<comment type="caution">
    <text evidence="12">Lacks conserved residue(s) required for the propagation of feature annotation.</text>
</comment>
<feature type="disulfide bond" evidence="13">
    <location>
        <begin position="1431"/>
        <end position="1443"/>
    </location>
</feature>
<feature type="repeat" description="LDL-receptor class B" evidence="14">
    <location>
        <begin position="1794"/>
        <end position="1836"/>
    </location>
</feature>
<dbReference type="InterPro" id="IPR000033">
    <property type="entry name" value="LDLR_classB_rpt"/>
</dbReference>
<feature type="disulfide bond" evidence="13">
    <location>
        <begin position="1513"/>
        <end position="1531"/>
    </location>
</feature>
<comment type="subcellular location">
    <subcellularLocation>
        <location evidence="1">Membrane</location>
        <topology evidence="1">Single-pass membrane protein</topology>
    </subcellularLocation>
</comment>
<feature type="disulfide bond" evidence="13">
    <location>
        <begin position="747"/>
        <end position="762"/>
    </location>
</feature>
<dbReference type="Pfam" id="PF14670">
    <property type="entry name" value="FXa_inhibition"/>
    <property type="match status" value="1"/>
</dbReference>
<dbReference type="PANTHER" id="PTHR22722">
    <property type="entry name" value="LOW-DENSITY LIPOPROTEIN RECEPTOR-RELATED PROTEIN 2-RELATED"/>
    <property type="match status" value="1"/>
</dbReference>
<evidence type="ECO:0000256" key="5">
    <source>
        <dbReference type="ARBA" id="ARBA00022729"/>
    </source>
</evidence>
<feature type="compositionally biased region" description="Basic and acidic residues" evidence="15">
    <location>
        <begin position="906"/>
        <end position="918"/>
    </location>
</feature>
<dbReference type="InterPro" id="IPR000152">
    <property type="entry name" value="EGF-type_Asp/Asn_hydroxyl_site"/>
</dbReference>